<dbReference type="Proteomes" id="UP000555828">
    <property type="component" value="Unassembled WGS sequence"/>
</dbReference>
<organism evidence="1 2">
    <name type="scientific">Thermosipho japonicus</name>
    <dbReference type="NCBI Taxonomy" id="90323"/>
    <lineage>
        <taxon>Bacteria</taxon>
        <taxon>Thermotogati</taxon>
        <taxon>Thermotogota</taxon>
        <taxon>Thermotogae</taxon>
        <taxon>Thermotogales</taxon>
        <taxon>Fervidobacteriaceae</taxon>
        <taxon>Thermosipho</taxon>
    </lineage>
</organism>
<sequence length="499" mass="57457">MRKILPLIFLLISVISFSILTEEQSRAFLSEAIKLWSEGKYAEASLKMDDAMTGSISAREIPWFWYVKAKIDIYNDQVDAARENLKTLLTITNIPEIMELYKKIEVFNSPENFEVKDYKLKFVNSVSGKEGLTEYFYSPVGLAVYGEKVYVIDKKNKRLIVLDDFKISNIIKLPYNPRSIAVDSFGKVFISSEDSIYTLEDQKPIYTGLKSPIIAGVDRANRLVVVDASKIYIFSDGVIEKNLPLPTIALDCDINYENLYILDAFSNQILVYNLYTLELKDKIKLKDKIWSFEVTPAGQLIYFDGNKIIAGESEFKINSSPMFIEYSYPHLFVIDWKSDMINWYLLKDDLPIFVKVESFETSDATLTAHVCLEDYFGDDIYLAKDFLNIYEEDVREFAQIEGEQDTIYPTTEISKSLLTDRFLGKVIVKNDRWKFTGGAPIEFEKRGKFKWKITYNYAKIFPLPLVKVSVKFEVADEKFTDIFVYTEEVVNGGEANKGD</sequence>
<accession>A0A841GSA0</accession>
<dbReference type="InterPro" id="IPR011042">
    <property type="entry name" value="6-blade_b-propeller_TolB-like"/>
</dbReference>
<dbReference type="AlphaFoldDB" id="A0A841GSA0"/>
<dbReference type="RefSeq" id="WP_184619494.1">
    <property type="nucleotide sequence ID" value="NZ_JACHEX010000003.1"/>
</dbReference>
<dbReference type="SUPFAM" id="SSF50969">
    <property type="entry name" value="YVTN repeat-like/Quinoprotein amine dehydrogenase"/>
    <property type="match status" value="1"/>
</dbReference>
<evidence type="ECO:0000313" key="1">
    <source>
        <dbReference type="EMBL" id="MBB6062863.1"/>
    </source>
</evidence>
<name>A0A841GSA0_9BACT</name>
<comment type="caution">
    <text evidence="1">The sequence shown here is derived from an EMBL/GenBank/DDBJ whole genome shotgun (WGS) entry which is preliminary data.</text>
</comment>
<dbReference type="Gene3D" id="2.120.10.30">
    <property type="entry name" value="TolB, C-terminal domain"/>
    <property type="match status" value="1"/>
</dbReference>
<gene>
    <name evidence="1" type="ORF">HNP65_001315</name>
</gene>
<keyword evidence="2" id="KW-1185">Reference proteome</keyword>
<dbReference type="EMBL" id="JACHEX010000003">
    <property type="protein sequence ID" value="MBB6062863.1"/>
    <property type="molecule type" value="Genomic_DNA"/>
</dbReference>
<evidence type="ECO:0000313" key="2">
    <source>
        <dbReference type="Proteomes" id="UP000555828"/>
    </source>
</evidence>
<dbReference type="InterPro" id="IPR011044">
    <property type="entry name" value="Quino_amine_DH_bsu"/>
</dbReference>
<protein>
    <submittedName>
        <fullName evidence="1">Uncharacterized protein</fullName>
    </submittedName>
</protein>
<proteinExistence type="predicted"/>
<reference evidence="1 2" key="1">
    <citation type="submission" date="2020-08" db="EMBL/GenBank/DDBJ databases">
        <title>Genomic Encyclopedia of Type Strains, Phase IV (KMG-IV): sequencing the most valuable type-strain genomes for metagenomic binning, comparative biology and taxonomic classification.</title>
        <authorList>
            <person name="Goeker M."/>
        </authorList>
    </citation>
    <scope>NUCLEOTIDE SEQUENCE [LARGE SCALE GENOMIC DNA]</scope>
    <source>
        <strain evidence="1 2">DSM 13481</strain>
    </source>
</reference>